<evidence type="ECO:0000313" key="1">
    <source>
        <dbReference type="EMBL" id="KKP60091.1"/>
    </source>
</evidence>
<dbReference type="Proteomes" id="UP000034688">
    <property type="component" value="Unassembled WGS sequence"/>
</dbReference>
<name>A0A0G0B8V0_9BACT</name>
<dbReference type="STRING" id="1618477.UR54_C0019G0006"/>
<dbReference type="AlphaFoldDB" id="A0A0G0B8V0"/>
<gene>
    <name evidence="1" type="ORF">UR54_C0019G0006</name>
</gene>
<reference evidence="1 2" key="1">
    <citation type="journal article" date="2015" name="Nature">
        <title>rRNA introns, odd ribosomes, and small enigmatic genomes across a large radiation of phyla.</title>
        <authorList>
            <person name="Brown C.T."/>
            <person name="Hug L.A."/>
            <person name="Thomas B.C."/>
            <person name="Sharon I."/>
            <person name="Castelle C.J."/>
            <person name="Singh A."/>
            <person name="Wilkins M.J."/>
            <person name="Williams K.H."/>
            <person name="Banfield J.F."/>
        </authorList>
    </citation>
    <scope>NUCLEOTIDE SEQUENCE [LARGE SCALE GENOMIC DNA]</scope>
</reference>
<dbReference type="SUPFAM" id="SSF111331">
    <property type="entry name" value="NAD kinase/diacylglycerol kinase-like"/>
    <property type="match status" value="1"/>
</dbReference>
<dbReference type="EMBL" id="LBPP01000019">
    <property type="protein sequence ID" value="KKP60091.1"/>
    <property type="molecule type" value="Genomic_DNA"/>
</dbReference>
<evidence type="ECO:0000313" key="2">
    <source>
        <dbReference type="Proteomes" id="UP000034688"/>
    </source>
</evidence>
<protein>
    <recommendedName>
        <fullName evidence="3">DAGKc domain-containing protein</fullName>
    </recommendedName>
</protein>
<accession>A0A0G0B8V0</accession>
<organism evidence="1 2">
    <name type="scientific">Candidatus Roizmanbacteria bacterium GW2011_GWA2_34_18</name>
    <dbReference type="NCBI Taxonomy" id="1618477"/>
    <lineage>
        <taxon>Bacteria</taxon>
        <taxon>Candidatus Roizmaniibacteriota</taxon>
    </lineage>
</organism>
<dbReference type="InterPro" id="IPR016064">
    <property type="entry name" value="NAD/diacylglycerol_kinase_sf"/>
</dbReference>
<sequence>MNPMLKIEVFAGRTASKHIVLSTLKRLHISESVVKTDPNKLAFGDNTTVVVAGDGGLNLILNKIDQRDSQSRLIVAVAGGTSNVTHRALIHAKAFIQLEQLRNEQDTGLNIYPGQINENALFITDACFGSGSVSLASSSRKLEAIGVRGAIRPPIAAALSTIAMALRNSQNQDNSLFTLISGITHFGSRLLFPEQKIDDPTTLSKLSLNTADNTAAFIHLARAYMSLGRGILSDKLFSYDKSNQFTLNVPSKNAFVVGDMTSLYTNDVTIKRSQRSFKISAGV</sequence>
<comment type="caution">
    <text evidence="1">The sequence shown here is derived from an EMBL/GenBank/DDBJ whole genome shotgun (WGS) entry which is preliminary data.</text>
</comment>
<proteinExistence type="predicted"/>
<evidence type="ECO:0008006" key="3">
    <source>
        <dbReference type="Google" id="ProtNLM"/>
    </source>
</evidence>